<organism evidence="2 3">
    <name type="scientific">Trypanosoma cruzi Dm28c</name>
    <dbReference type="NCBI Taxonomy" id="1416333"/>
    <lineage>
        <taxon>Eukaryota</taxon>
        <taxon>Discoba</taxon>
        <taxon>Euglenozoa</taxon>
        <taxon>Kinetoplastea</taxon>
        <taxon>Metakinetoplastina</taxon>
        <taxon>Trypanosomatida</taxon>
        <taxon>Trypanosomatidae</taxon>
        <taxon>Trypanosoma</taxon>
        <taxon>Schizotrypanum</taxon>
    </lineage>
</organism>
<dbReference type="EMBL" id="AYLP01000151">
    <property type="protein sequence ID" value="ESS62948.1"/>
    <property type="molecule type" value="Genomic_DNA"/>
</dbReference>
<accession>V5BES8</accession>
<name>V5BES8_TRYCR</name>
<sequence length="304" mass="32329">MSIPATIETWCILRSRWRLSSSTAVFAKEVTTVIFVVWSASCCAPGSPPSPPCGASFAVTGTCDCLFRGLTALGGPPATSMHSTRCQLRCVGAWGCCACGVPSAQRLRSTCTHPSSKRAASAGRIASVTSQWVAAELVLPRRSSECYCGSGIMALTRSVSSTLLVFLIAIALRVHIPLSSKATGHGSTFRSHHTPRVPSSHRAITRGRTRTPSQQPSRTRTRSCKSLQEPTGRRAHGQSLSQTVESPNAAEPTCDGTRKTKGDTAATPRTATNSSTPAAAAHTPRDRWNQCDCRACKPPRKPQV</sequence>
<protein>
    <submittedName>
        <fullName evidence="2">Uncharacterized protein</fullName>
    </submittedName>
</protein>
<reference evidence="2 3" key="1">
    <citation type="journal article" date="2014" name="Genome Announc.">
        <title>Trypanosoma cruzi Clone Dm28c Draft Genome Sequence.</title>
        <authorList>
            <person name="Grisard E.C."/>
            <person name="Teixeira S.M."/>
            <person name="de Almeida L.G."/>
            <person name="Stoco P.H."/>
            <person name="Gerber A.L."/>
            <person name="Talavera-Lopez C."/>
            <person name="Lima O.C."/>
            <person name="Andersson B."/>
            <person name="de Vasconcelos A.T."/>
        </authorList>
    </citation>
    <scope>NUCLEOTIDE SEQUENCE [LARGE SCALE GENOMIC DNA]</scope>
    <source>
        <strain evidence="2 3">Dm28c</strain>
    </source>
</reference>
<comment type="caution">
    <text evidence="2">The sequence shown here is derived from an EMBL/GenBank/DDBJ whole genome shotgun (WGS) entry which is preliminary data.</text>
</comment>
<evidence type="ECO:0000256" key="1">
    <source>
        <dbReference type="SAM" id="MobiDB-lite"/>
    </source>
</evidence>
<dbReference type="VEuPathDB" id="TriTrypDB:TCDM_09301"/>
<feature type="region of interest" description="Disordered" evidence="1">
    <location>
        <begin position="181"/>
        <end position="287"/>
    </location>
</feature>
<evidence type="ECO:0000313" key="2">
    <source>
        <dbReference type="EMBL" id="ESS62948.1"/>
    </source>
</evidence>
<feature type="compositionally biased region" description="Low complexity" evidence="1">
    <location>
        <begin position="264"/>
        <end position="282"/>
    </location>
</feature>
<gene>
    <name evidence="2" type="ORF">TCDM_09301</name>
</gene>
<evidence type="ECO:0000313" key="3">
    <source>
        <dbReference type="Proteomes" id="UP000017861"/>
    </source>
</evidence>
<feature type="compositionally biased region" description="Polar residues" evidence="1">
    <location>
        <begin position="210"/>
        <end position="229"/>
    </location>
</feature>
<dbReference type="Proteomes" id="UP000017861">
    <property type="component" value="Unassembled WGS sequence"/>
</dbReference>
<proteinExistence type="predicted"/>
<dbReference type="AlphaFoldDB" id="V5BES8"/>